<organism evidence="2 3">
    <name type="scientific">Candidatus Avipropionibacterium avicola</name>
    <dbReference type="NCBI Taxonomy" id="2840701"/>
    <lineage>
        <taxon>Bacteria</taxon>
        <taxon>Bacillati</taxon>
        <taxon>Actinomycetota</taxon>
        <taxon>Actinomycetes</taxon>
        <taxon>Propionibacteriales</taxon>
        <taxon>Propionibacteriaceae</taxon>
        <taxon>Propionibacteriaceae incertae sedis</taxon>
        <taxon>Candidatus Avipropionibacterium</taxon>
    </lineage>
</organism>
<dbReference type="Proteomes" id="UP000886842">
    <property type="component" value="Unassembled WGS sequence"/>
</dbReference>
<feature type="domain" description="Cobalamin-independent methionine synthase MetE C-terminal/archaeal" evidence="1">
    <location>
        <begin position="12"/>
        <end position="313"/>
    </location>
</feature>
<name>A0A9D1KPN3_9ACTN</name>
<dbReference type="GO" id="GO:0009086">
    <property type="term" value="P:methionine biosynthetic process"/>
    <property type="evidence" value="ECO:0007669"/>
    <property type="project" value="InterPro"/>
</dbReference>
<dbReference type="InterPro" id="IPR002629">
    <property type="entry name" value="Met_Synth_C/arc"/>
</dbReference>
<dbReference type="InterPro" id="IPR038071">
    <property type="entry name" value="UROD/MetE-like_sf"/>
</dbReference>
<reference evidence="2" key="1">
    <citation type="submission" date="2020-10" db="EMBL/GenBank/DDBJ databases">
        <authorList>
            <person name="Gilroy R."/>
        </authorList>
    </citation>
    <scope>NUCLEOTIDE SEQUENCE</scope>
    <source>
        <strain evidence="2">ChiGjej1B1-24693</strain>
    </source>
</reference>
<dbReference type="EMBL" id="DVLP01000453">
    <property type="protein sequence ID" value="HIT77042.1"/>
    <property type="molecule type" value="Genomic_DNA"/>
</dbReference>
<dbReference type="SUPFAM" id="SSF51726">
    <property type="entry name" value="UROD/MetE-like"/>
    <property type="match status" value="1"/>
</dbReference>
<protein>
    <submittedName>
        <fullName evidence="2">Methionine synthase</fullName>
    </submittedName>
</protein>
<comment type="caution">
    <text evidence="2">The sequence shown here is derived from an EMBL/GenBank/DDBJ whole genome shotgun (WGS) entry which is preliminary data.</text>
</comment>
<gene>
    <name evidence="2" type="ORF">IAA98_15800</name>
</gene>
<evidence type="ECO:0000313" key="3">
    <source>
        <dbReference type="Proteomes" id="UP000886842"/>
    </source>
</evidence>
<dbReference type="Pfam" id="PF01717">
    <property type="entry name" value="Meth_synt_2"/>
    <property type="match status" value="1"/>
</dbReference>
<sequence>MSAEARVSSTQIGSWPGTDHETALRISLEETPDLPVLPELPERGPHAAMIGRATALLPELSVDLQPSGWRLVHGEAKDRRRAHQLFRDDLERLEERSPEHRVKIGVAGPWTLAASLDLPLGKLVLTDRGATREIAESLTLGITELRHELGRRLPGVEVVIQLDEPMLPLVVAGEIRTTSRLHRIAAIDEPDLIAPLERLAATGATWLHCCARDVPVRSLLRVPDLTVAVDADLLDRTGWEAVAEGLDSGRSIGLGHAGHDGPDELAHRILDRIELLGLGPEVSDRLWLTPPCGLAGHSEAEAVRMLRTIATAASIVTETLAGE</sequence>
<proteinExistence type="predicted"/>
<evidence type="ECO:0000313" key="2">
    <source>
        <dbReference type="EMBL" id="HIT77042.1"/>
    </source>
</evidence>
<dbReference type="Gene3D" id="3.20.20.210">
    <property type="match status" value="1"/>
</dbReference>
<accession>A0A9D1KPN3</accession>
<dbReference type="AlphaFoldDB" id="A0A9D1KPN3"/>
<evidence type="ECO:0000259" key="1">
    <source>
        <dbReference type="Pfam" id="PF01717"/>
    </source>
</evidence>
<dbReference type="GO" id="GO:0003871">
    <property type="term" value="F:5-methyltetrahydropteroyltriglutamate-homocysteine S-methyltransferase activity"/>
    <property type="evidence" value="ECO:0007669"/>
    <property type="project" value="InterPro"/>
</dbReference>
<reference evidence="2" key="2">
    <citation type="journal article" date="2021" name="PeerJ">
        <title>Extensive microbial diversity within the chicken gut microbiome revealed by metagenomics and culture.</title>
        <authorList>
            <person name="Gilroy R."/>
            <person name="Ravi A."/>
            <person name="Getino M."/>
            <person name="Pursley I."/>
            <person name="Horton D.L."/>
            <person name="Alikhan N.F."/>
            <person name="Baker D."/>
            <person name="Gharbi K."/>
            <person name="Hall N."/>
            <person name="Watson M."/>
            <person name="Adriaenssens E.M."/>
            <person name="Foster-Nyarko E."/>
            <person name="Jarju S."/>
            <person name="Secka A."/>
            <person name="Antonio M."/>
            <person name="Oren A."/>
            <person name="Chaudhuri R.R."/>
            <person name="La Ragione R."/>
            <person name="Hildebrand F."/>
            <person name="Pallen M.J."/>
        </authorList>
    </citation>
    <scope>NUCLEOTIDE SEQUENCE</scope>
    <source>
        <strain evidence="2">ChiGjej1B1-24693</strain>
    </source>
</reference>
<dbReference type="GO" id="GO:0008270">
    <property type="term" value="F:zinc ion binding"/>
    <property type="evidence" value="ECO:0007669"/>
    <property type="project" value="InterPro"/>
</dbReference>